<evidence type="ECO:0000256" key="3">
    <source>
        <dbReference type="ARBA" id="ARBA00022989"/>
    </source>
</evidence>
<evidence type="ECO:0000256" key="4">
    <source>
        <dbReference type="ARBA" id="ARBA00023136"/>
    </source>
</evidence>
<evidence type="ECO:0000259" key="7">
    <source>
        <dbReference type="Pfam" id="PF06305"/>
    </source>
</evidence>
<evidence type="ECO:0000256" key="5">
    <source>
        <dbReference type="SAM" id="Coils"/>
    </source>
</evidence>
<name>A0ABQ5JLE3_9LACO</name>
<feature type="transmembrane region" description="Helical" evidence="6">
    <location>
        <begin position="37"/>
        <end position="59"/>
    </location>
</feature>
<keyword evidence="5" id="KW-0175">Coiled coil</keyword>
<dbReference type="EMBL" id="BQXO01000001">
    <property type="protein sequence ID" value="GKT05161.1"/>
    <property type="molecule type" value="Genomic_DNA"/>
</dbReference>
<comment type="caution">
    <text evidence="8">The sequence shown here is derived from an EMBL/GenBank/DDBJ whole genome shotgun (WGS) entry which is preliminary data.</text>
</comment>
<sequence>MRNQWRLVVGLLLVLIIAIFAVMNGNSVPIHFGFTTVRWPMILILIVSLLLGALITVLVSAGGHHDKEPNEAKVGQENVQLKQQNQTLTQKNNQLDQLIKQREQTIETLQQQLGTKSPTDDHLTR</sequence>
<reference evidence="8 9" key="1">
    <citation type="submission" date="2022-03" db="EMBL/GenBank/DDBJ databases">
        <title>Draft genome sequence of Furfurilactobacillus curtus JCM 31185.</title>
        <authorList>
            <person name="Suzuki S."/>
            <person name="Endo A."/>
            <person name="Kajikawa A."/>
        </authorList>
    </citation>
    <scope>NUCLEOTIDE SEQUENCE [LARGE SCALE GENOMIC DNA]</scope>
    <source>
        <strain evidence="8 9">JCM 31185</strain>
    </source>
</reference>
<evidence type="ECO:0000313" key="8">
    <source>
        <dbReference type="EMBL" id="GKT05161.1"/>
    </source>
</evidence>
<feature type="coiled-coil region" evidence="5">
    <location>
        <begin position="78"/>
        <end position="112"/>
    </location>
</feature>
<gene>
    <name evidence="8" type="ORF">JCM31185_04500</name>
</gene>
<evidence type="ECO:0000313" key="9">
    <source>
        <dbReference type="Proteomes" id="UP001628078"/>
    </source>
</evidence>
<feature type="domain" description="Lipopolysaccharide assembly protein A" evidence="7">
    <location>
        <begin position="24"/>
        <end position="92"/>
    </location>
</feature>
<accession>A0ABQ5JLE3</accession>
<dbReference type="PANTHER" id="PTHR41335:SF1">
    <property type="entry name" value="MEMBRANE PROTEIN"/>
    <property type="match status" value="1"/>
</dbReference>
<dbReference type="RefSeq" id="WP_407882416.1">
    <property type="nucleotide sequence ID" value="NZ_BQXO01000001.1"/>
</dbReference>
<keyword evidence="9" id="KW-1185">Reference proteome</keyword>
<dbReference type="Pfam" id="PF06305">
    <property type="entry name" value="LapA_dom"/>
    <property type="match status" value="1"/>
</dbReference>
<evidence type="ECO:0000256" key="1">
    <source>
        <dbReference type="ARBA" id="ARBA00022475"/>
    </source>
</evidence>
<proteinExistence type="predicted"/>
<keyword evidence="4 6" id="KW-0472">Membrane</keyword>
<organism evidence="8 9">
    <name type="scientific">Furfurilactobacillus curtus</name>
    <dbReference type="NCBI Taxonomy" id="1746200"/>
    <lineage>
        <taxon>Bacteria</taxon>
        <taxon>Bacillati</taxon>
        <taxon>Bacillota</taxon>
        <taxon>Bacilli</taxon>
        <taxon>Lactobacillales</taxon>
        <taxon>Lactobacillaceae</taxon>
        <taxon>Furfurilactobacillus</taxon>
    </lineage>
</organism>
<keyword evidence="1" id="KW-1003">Cell membrane</keyword>
<dbReference type="InterPro" id="IPR010445">
    <property type="entry name" value="LapA_dom"/>
</dbReference>
<dbReference type="PANTHER" id="PTHR41335">
    <property type="entry name" value="MEMBRANE PROTEIN-RELATED"/>
    <property type="match status" value="1"/>
</dbReference>
<keyword evidence="2 6" id="KW-0812">Transmembrane</keyword>
<keyword evidence="3 6" id="KW-1133">Transmembrane helix</keyword>
<evidence type="ECO:0000256" key="6">
    <source>
        <dbReference type="SAM" id="Phobius"/>
    </source>
</evidence>
<protein>
    <recommendedName>
        <fullName evidence="7">Lipopolysaccharide assembly protein A domain-containing protein</fullName>
    </recommendedName>
</protein>
<dbReference type="Proteomes" id="UP001628078">
    <property type="component" value="Unassembled WGS sequence"/>
</dbReference>
<evidence type="ECO:0000256" key="2">
    <source>
        <dbReference type="ARBA" id="ARBA00022692"/>
    </source>
</evidence>